<keyword evidence="1" id="KW-0472">Membrane</keyword>
<dbReference type="GO" id="GO:0008932">
    <property type="term" value="F:lytic endotransglycosylase activity"/>
    <property type="evidence" value="ECO:0007669"/>
    <property type="project" value="TreeGrafter"/>
</dbReference>
<keyword evidence="1" id="KW-1133">Transmembrane helix</keyword>
<keyword evidence="1" id="KW-0812">Transmembrane</keyword>
<reference evidence="3" key="1">
    <citation type="submission" date="2018-05" db="EMBL/GenBank/DDBJ databases">
        <authorList>
            <person name="Lanie J.A."/>
            <person name="Ng W.-L."/>
            <person name="Kazmierczak K.M."/>
            <person name="Andrzejewski T.M."/>
            <person name="Davidsen T.M."/>
            <person name="Wayne K.J."/>
            <person name="Tettelin H."/>
            <person name="Glass J.I."/>
            <person name="Rusch D."/>
            <person name="Podicherti R."/>
            <person name="Tsui H.-C.T."/>
            <person name="Winkler M.E."/>
        </authorList>
    </citation>
    <scope>NUCLEOTIDE SEQUENCE</scope>
</reference>
<dbReference type="Pfam" id="PF01476">
    <property type="entry name" value="LysM"/>
    <property type="match status" value="1"/>
</dbReference>
<feature type="non-terminal residue" evidence="3">
    <location>
        <position position="1"/>
    </location>
</feature>
<dbReference type="InterPro" id="IPR018392">
    <property type="entry name" value="LysM"/>
</dbReference>
<dbReference type="SUPFAM" id="SSF54106">
    <property type="entry name" value="LysM domain"/>
    <property type="match status" value="1"/>
</dbReference>
<evidence type="ECO:0000313" key="3">
    <source>
        <dbReference type="EMBL" id="SVD46254.1"/>
    </source>
</evidence>
<protein>
    <recommendedName>
        <fullName evidence="2">LysM domain-containing protein</fullName>
    </recommendedName>
</protein>
<accession>A0A382VIG2</accession>
<dbReference type="EMBL" id="UINC01152197">
    <property type="protein sequence ID" value="SVD46254.1"/>
    <property type="molecule type" value="Genomic_DNA"/>
</dbReference>
<name>A0A382VIG2_9ZZZZ</name>
<proteinExistence type="predicted"/>
<dbReference type="SMART" id="SM00257">
    <property type="entry name" value="LysM"/>
    <property type="match status" value="1"/>
</dbReference>
<organism evidence="3">
    <name type="scientific">marine metagenome</name>
    <dbReference type="NCBI Taxonomy" id="408172"/>
    <lineage>
        <taxon>unclassified sequences</taxon>
        <taxon>metagenomes</taxon>
        <taxon>ecological metagenomes</taxon>
    </lineage>
</organism>
<dbReference type="InterPro" id="IPR036779">
    <property type="entry name" value="LysM_dom_sf"/>
</dbReference>
<dbReference type="AlphaFoldDB" id="A0A382VIG2"/>
<evidence type="ECO:0000256" key="1">
    <source>
        <dbReference type="SAM" id="Phobius"/>
    </source>
</evidence>
<gene>
    <name evidence="3" type="ORF">METZ01_LOCUS399108</name>
</gene>
<dbReference type="PANTHER" id="PTHR33734:SF22">
    <property type="entry name" value="MEMBRANE-BOUND LYTIC MUREIN TRANSGLYCOSYLASE D"/>
    <property type="match status" value="1"/>
</dbReference>
<dbReference type="PROSITE" id="PS51782">
    <property type="entry name" value="LYSM"/>
    <property type="match status" value="1"/>
</dbReference>
<dbReference type="CDD" id="cd00118">
    <property type="entry name" value="LysM"/>
    <property type="match status" value="1"/>
</dbReference>
<feature type="non-terminal residue" evidence="3">
    <location>
        <position position="152"/>
    </location>
</feature>
<dbReference type="PANTHER" id="PTHR33734">
    <property type="entry name" value="LYSM DOMAIN-CONTAINING GPI-ANCHORED PROTEIN 2"/>
    <property type="match status" value="1"/>
</dbReference>
<evidence type="ECO:0000259" key="2">
    <source>
        <dbReference type="PROSITE" id="PS51782"/>
    </source>
</evidence>
<sequence length="152" mass="16601">VRSPVAPYRGSVIIRLIGSIILFGFLGFGVRAKSLPEGLENAPHLLELRTSSYSHETFQPDSQVTSETVVHRVSRGENLSRLARQYGTTVEAIQSLNGLGGRSLLRIGQRLEIPSGTSPNFQIAGQESRTEPGATIVHRVNRGDNLSRLAQR</sequence>
<dbReference type="Gene3D" id="3.10.350.10">
    <property type="entry name" value="LysM domain"/>
    <property type="match status" value="1"/>
</dbReference>
<feature type="domain" description="LysM" evidence="2">
    <location>
        <begin position="69"/>
        <end position="113"/>
    </location>
</feature>
<feature type="transmembrane region" description="Helical" evidence="1">
    <location>
        <begin position="12"/>
        <end position="30"/>
    </location>
</feature>